<evidence type="ECO:0000313" key="2">
    <source>
        <dbReference type="EMBL" id="DAG02687.1"/>
    </source>
</evidence>
<organism evidence="2">
    <name type="scientific">Myoviridae sp. ctCpP1</name>
    <dbReference type="NCBI Taxonomy" id="2825054"/>
    <lineage>
        <taxon>Viruses</taxon>
        <taxon>Duplodnaviria</taxon>
        <taxon>Heunggongvirae</taxon>
        <taxon>Uroviricota</taxon>
        <taxon>Caudoviricetes</taxon>
    </lineage>
</organism>
<keyword evidence="1" id="KW-0472">Membrane</keyword>
<feature type="transmembrane region" description="Helical" evidence="1">
    <location>
        <begin position="7"/>
        <end position="25"/>
    </location>
</feature>
<reference evidence="2" key="1">
    <citation type="journal article" date="2021" name="Proc. Natl. Acad. Sci. U.S.A.">
        <title>A Catalog of Tens of Thousands of Viruses from Human Metagenomes Reveals Hidden Associations with Chronic Diseases.</title>
        <authorList>
            <person name="Tisza M.J."/>
            <person name="Buck C.B."/>
        </authorList>
    </citation>
    <scope>NUCLEOTIDE SEQUENCE</scope>
    <source>
        <strain evidence="2">CtCpP1</strain>
    </source>
</reference>
<feature type="transmembrane region" description="Helical" evidence="1">
    <location>
        <begin position="31"/>
        <end position="48"/>
    </location>
</feature>
<keyword evidence="1" id="KW-1133">Transmembrane helix</keyword>
<accession>A0A8S5V7U6</accession>
<sequence>MRNGSLGIWSRGLLPMILAVLLVSLRVRRVLSVMTLILVACGLSRLCCGRRFVMQGKFRFSLDGVDATARQFAEVRRQLRELSSTVGVSVGSVAERVTAVEQDFNSLGSESSQADAGETDVVVVPQHGGTGVRNVYDDPLSLAPRKPVYCLYDGTLGCDCSSAGSVSNVSDADGFIPLDALRRLKWKVYFLKDDLNLKLDDAQPVVGLIAEDLDDAGLGFFCEYDGDGNPSGVDYSRLSVAVLRLAQKAMDEVDELRTEVARLSAVVGKMGVSTSKELIVRSDL</sequence>
<evidence type="ECO:0000256" key="1">
    <source>
        <dbReference type="SAM" id="Phobius"/>
    </source>
</evidence>
<name>A0A8S5V7U6_9CAUD</name>
<keyword evidence="1" id="KW-0812">Transmembrane</keyword>
<protein>
    <submittedName>
        <fullName evidence="2">Receptor recognition protein, Long tail, Helical sandwich, Tail fiber</fullName>
    </submittedName>
</protein>
<keyword evidence="2" id="KW-0675">Receptor</keyword>
<dbReference type="EMBL" id="BK016213">
    <property type="protein sequence ID" value="DAG02687.1"/>
    <property type="molecule type" value="Genomic_DNA"/>
</dbReference>
<proteinExistence type="predicted"/>